<evidence type="ECO:0000256" key="7">
    <source>
        <dbReference type="ARBA" id="ARBA00023160"/>
    </source>
</evidence>
<dbReference type="EC" id="2.7.8.7" evidence="8"/>
<dbReference type="GO" id="GO:0008897">
    <property type="term" value="F:holo-[acyl-carrier-protein] synthase activity"/>
    <property type="evidence" value="ECO:0007669"/>
    <property type="project" value="UniProtKB-UniRule"/>
</dbReference>
<comment type="function">
    <text evidence="8">Transfers the 4'-phosphopantetheine moiety from coenzyme A to a Ser of acyl-carrier-protein.</text>
</comment>
<evidence type="ECO:0000313" key="11">
    <source>
        <dbReference type="Proteomes" id="UP000286288"/>
    </source>
</evidence>
<proteinExistence type="inferred from homology"/>
<keyword evidence="4 8" id="KW-0276">Fatty acid metabolism</keyword>
<dbReference type="SUPFAM" id="SSF56214">
    <property type="entry name" value="4'-phosphopantetheinyl transferase"/>
    <property type="match status" value="1"/>
</dbReference>
<comment type="cofactor">
    <cofactor evidence="8">
        <name>Mg(2+)</name>
        <dbReference type="ChEBI" id="CHEBI:18420"/>
    </cofactor>
</comment>
<comment type="subcellular location">
    <subcellularLocation>
        <location evidence="8">Cytoplasm</location>
    </subcellularLocation>
</comment>
<keyword evidence="1 8" id="KW-0444">Lipid biosynthesis</keyword>
<feature type="binding site" evidence="8">
    <location>
        <position position="58"/>
    </location>
    <ligand>
        <name>Mg(2+)</name>
        <dbReference type="ChEBI" id="CHEBI:18420"/>
    </ligand>
</feature>
<comment type="catalytic activity">
    <reaction evidence="8">
        <text>apo-[ACP] + CoA = holo-[ACP] + adenosine 3',5'-bisphosphate + H(+)</text>
        <dbReference type="Rhea" id="RHEA:12068"/>
        <dbReference type="Rhea" id="RHEA-COMP:9685"/>
        <dbReference type="Rhea" id="RHEA-COMP:9690"/>
        <dbReference type="ChEBI" id="CHEBI:15378"/>
        <dbReference type="ChEBI" id="CHEBI:29999"/>
        <dbReference type="ChEBI" id="CHEBI:57287"/>
        <dbReference type="ChEBI" id="CHEBI:58343"/>
        <dbReference type="ChEBI" id="CHEBI:64479"/>
        <dbReference type="EC" id="2.7.8.7"/>
    </reaction>
</comment>
<evidence type="ECO:0000256" key="8">
    <source>
        <dbReference type="HAMAP-Rule" id="MF_00101"/>
    </source>
</evidence>
<evidence type="ECO:0000256" key="5">
    <source>
        <dbReference type="ARBA" id="ARBA00022842"/>
    </source>
</evidence>
<evidence type="ECO:0000256" key="4">
    <source>
        <dbReference type="ARBA" id="ARBA00022832"/>
    </source>
</evidence>
<evidence type="ECO:0000256" key="2">
    <source>
        <dbReference type="ARBA" id="ARBA00022679"/>
    </source>
</evidence>
<dbReference type="NCBIfam" id="TIGR00556">
    <property type="entry name" value="pantethn_trn"/>
    <property type="match status" value="1"/>
</dbReference>
<name>A0A415ETR8_ENTCA</name>
<dbReference type="GO" id="GO:0000287">
    <property type="term" value="F:magnesium ion binding"/>
    <property type="evidence" value="ECO:0007669"/>
    <property type="project" value="UniProtKB-UniRule"/>
</dbReference>
<dbReference type="HAMAP" id="MF_00101">
    <property type="entry name" value="AcpS"/>
    <property type="match status" value="1"/>
</dbReference>
<feature type="binding site" evidence="8">
    <location>
        <position position="8"/>
    </location>
    <ligand>
        <name>Mg(2+)</name>
        <dbReference type="ChEBI" id="CHEBI:18420"/>
    </ligand>
</feature>
<accession>A0A415ETR8</accession>
<evidence type="ECO:0000313" key="10">
    <source>
        <dbReference type="EMBL" id="RHK06684.1"/>
    </source>
</evidence>
<dbReference type="EMBL" id="QRMZ01000008">
    <property type="protein sequence ID" value="RHK06684.1"/>
    <property type="molecule type" value="Genomic_DNA"/>
</dbReference>
<keyword evidence="5 8" id="KW-0460">Magnesium</keyword>
<feature type="domain" description="4'-phosphopantetheinyl transferase" evidence="9">
    <location>
        <begin position="4"/>
        <end position="94"/>
    </location>
</feature>
<keyword evidence="8" id="KW-0963">Cytoplasm</keyword>
<keyword evidence="3 8" id="KW-0479">Metal-binding</keyword>
<keyword evidence="7 8" id="KW-0275">Fatty acid biosynthesis</keyword>
<dbReference type="InterPro" id="IPR004568">
    <property type="entry name" value="Ppantetheine-prot_Trfase_dom"/>
</dbReference>
<reference evidence="10 11" key="1">
    <citation type="submission" date="2018-08" db="EMBL/GenBank/DDBJ databases">
        <title>A genome reference for cultivated species of the human gut microbiota.</title>
        <authorList>
            <person name="Zou Y."/>
            <person name="Xue W."/>
            <person name="Luo G."/>
        </authorList>
    </citation>
    <scope>NUCLEOTIDE SEQUENCE [LARGE SCALE GENOMIC DNA]</scope>
    <source>
        <strain evidence="10 11">AF48-16</strain>
    </source>
</reference>
<evidence type="ECO:0000256" key="1">
    <source>
        <dbReference type="ARBA" id="ARBA00022516"/>
    </source>
</evidence>
<sequence>MIKGIGIDAVELPRMKELIEKKPQFITRILTEKEAKLFVRLPLKRQVEFLGGRYACKEAFSKAWGTGIGKVSFHDIEVLTNEFGAPIVTKAPHPLEKTFVSITHTNDTAFAQIILEVLDSE</sequence>
<evidence type="ECO:0000259" key="9">
    <source>
        <dbReference type="Pfam" id="PF01648"/>
    </source>
</evidence>
<organism evidence="10 11">
    <name type="scientific">Enterococcus casseliflavus</name>
    <name type="common">Enterococcus flavescens</name>
    <dbReference type="NCBI Taxonomy" id="37734"/>
    <lineage>
        <taxon>Bacteria</taxon>
        <taxon>Bacillati</taxon>
        <taxon>Bacillota</taxon>
        <taxon>Bacilli</taxon>
        <taxon>Lactobacillales</taxon>
        <taxon>Enterococcaceae</taxon>
        <taxon>Enterococcus</taxon>
    </lineage>
</organism>
<comment type="similarity">
    <text evidence="8">Belongs to the P-Pant transferase superfamily. AcpS family.</text>
</comment>
<evidence type="ECO:0000256" key="3">
    <source>
        <dbReference type="ARBA" id="ARBA00022723"/>
    </source>
</evidence>
<dbReference type="InterPro" id="IPR037143">
    <property type="entry name" value="4-PPantetheinyl_Trfase_dom_sf"/>
</dbReference>
<gene>
    <name evidence="8" type="primary">acpS</name>
    <name evidence="10" type="ORF">DW084_07420</name>
</gene>
<dbReference type="Proteomes" id="UP000286288">
    <property type="component" value="Unassembled WGS sequence"/>
</dbReference>
<dbReference type="GO" id="GO:0005737">
    <property type="term" value="C:cytoplasm"/>
    <property type="evidence" value="ECO:0007669"/>
    <property type="project" value="UniProtKB-SubCell"/>
</dbReference>
<evidence type="ECO:0000256" key="6">
    <source>
        <dbReference type="ARBA" id="ARBA00023098"/>
    </source>
</evidence>
<protein>
    <recommendedName>
        <fullName evidence="8">Holo-[acyl-carrier-protein] synthase</fullName>
        <shortName evidence="8">Holo-ACP synthase</shortName>
        <ecNumber evidence="8">2.7.8.7</ecNumber>
    </recommendedName>
    <alternativeName>
        <fullName evidence="8">4'-phosphopantetheinyl transferase AcpS</fullName>
    </alternativeName>
</protein>
<comment type="caution">
    <text evidence="10">The sequence shown here is derived from an EMBL/GenBank/DDBJ whole genome shotgun (WGS) entry which is preliminary data.</text>
</comment>
<dbReference type="Gene3D" id="3.90.470.20">
    <property type="entry name" value="4'-phosphopantetheinyl transferase domain"/>
    <property type="match status" value="1"/>
</dbReference>
<keyword evidence="2 8" id="KW-0808">Transferase</keyword>
<dbReference type="AlphaFoldDB" id="A0A415ETR8"/>
<dbReference type="NCBIfam" id="TIGR00516">
    <property type="entry name" value="acpS"/>
    <property type="match status" value="1"/>
</dbReference>
<dbReference type="Pfam" id="PF01648">
    <property type="entry name" value="ACPS"/>
    <property type="match status" value="1"/>
</dbReference>
<dbReference type="InterPro" id="IPR008278">
    <property type="entry name" value="4-PPantetheinyl_Trfase_dom"/>
</dbReference>
<dbReference type="GO" id="GO:0006633">
    <property type="term" value="P:fatty acid biosynthetic process"/>
    <property type="evidence" value="ECO:0007669"/>
    <property type="project" value="UniProtKB-UniRule"/>
</dbReference>
<dbReference type="InterPro" id="IPR002582">
    <property type="entry name" value="ACPS"/>
</dbReference>
<keyword evidence="6 8" id="KW-0443">Lipid metabolism</keyword>